<reference evidence="1" key="1">
    <citation type="submission" date="2023-03" db="EMBL/GenBank/DDBJ databases">
        <title>Massive genome expansion in bonnet fungi (Mycena s.s.) driven by repeated elements and novel gene families across ecological guilds.</title>
        <authorList>
            <consortium name="Lawrence Berkeley National Laboratory"/>
            <person name="Harder C.B."/>
            <person name="Miyauchi S."/>
            <person name="Viragh M."/>
            <person name="Kuo A."/>
            <person name="Thoen E."/>
            <person name="Andreopoulos B."/>
            <person name="Lu D."/>
            <person name="Skrede I."/>
            <person name="Drula E."/>
            <person name="Henrissat B."/>
            <person name="Morin E."/>
            <person name="Kohler A."/>
            <person name="Barry K."/>
            <person name="LaButti K."/>
            <person name="Morin E."/>
            <person name="Salamov A."/>
            <person name="Lipzen A."/>
            <person name="Mereny Z."/>
            <person name="Hegedus B."/>
            <person name="Baldrian P."/>
            <person name="Stursova M."/>
            <person name="Weitz H."/>
            <person name="Taylor A."/>
            <person name="Grigoriev I.V."/>
            <person name="Nagy L.G."/>
            <person name="Martin F."/>
            <person name="Kauserud H."/>
        </authorList>
    </citation>
    <scope>NUCLEOTIDE SEQUENCE</scope>
    <source>
        <strain evidence="1">9284</strain>
    </source>
</reference>
<evidence type="ECO:0000313" key="2">
    <source>
        <dbReference type="Proteomes" id="UP001221142"/>
    </source>
</evidence>
<dbReference type="EMBL" id="JARKIF010000001">
    <property type="protein sequence ID" value="KAJ7650341.1"/>
    <property type="molecule type" value="Genomic_DNA"/>
</dbReference>
<protein>
    <submittedName>
        <fullName evidence="1">Uncharacterized protein</fullName>
    </submittedName>
</protein>
<proteinExistence type="predicted"/>
<organism evidence="1 2">
    <name type="scientific">Roridomyces roridus</name>
    <dbReference type="NCBI Taxonomy" id="1738132"/>
    <lineage>
        <taxon>Eukaryota</taxon>
        <taxon>Fungi</taxon>
        <taxon>Dikarya</taxon>
        <taxon>Basidiomycota</taxon>
        <taxon>Agaricomycotina</taxon>
        <taxon>Agaricomycetes</taxon>
        <taxon>Agaricomycetidae</taxon>
        <taxon>Agaricales</taxon>
        <taxon>Marasmiineae</taxon>
        <taxon>Mycenaceae</taxon>
        <taxon>Roridomyces</taxon>
    </lineage>
</organism>
<evidence type="ECO:0000313" key="1">
    <source>
        <dbReference type="EMBL" id="KAJ7650341.1"/>
    </source>
</evidence>
<dbReference type="Proteomes" id="UP001221142">
    <property type="component" value="Unassembled WGS sequence"/>
</dbReference>
<sequence length="434" mass="47151">MANATGLQTSSAHVDGGDDRVRESLALQFKACKRVVGVGDPDFCSLGSARHVTCTIVVASGSPDLRPITYNSEPMPLLESFMVDRIGVCALRIESLVYAMRESIPLSAAPVPAAVQNVLSAQTAVDVATMRVPFFSGRDWQSTEYGFRMLPSCIPASAEMVVPSGSHDNVSLVFAIDLEHPKTVDFLRMWQVTGIQPETHFICIFFPPLTLAALGPPAQRQSCLPRSEGSAGGADVPPMDFGQQLTPSTSFDEACTILGVSRDEVEKGRYRADTAHKALLFMVQNWAASTHILAKFCVSQSPEHTFPGGYVARRTSILTSLGWGEISFSKKTKWYTWASQAACRSWKQDPVAGISHPLQSTFIFSFILDSDSALYGKWRGICFLWKQGGPLITGKLPLESSGDRDERATAGLIQRDLEASRVAIEARLAPMPSS</sequence>
<accession>A0AAD7CJ59</accession>
<dbReference type="AlphaFoldDB" id="A0AAD7CJ59"/>
<name>A0AAD7CJ59_9AGAR</name>
<keyword evidence="2" id="KW-1185">Reference proteome</keyword>
<gene>
    <name evidence="1" type="ORF">FB45DRAFT_859141</name>
</gene>
<comment type="caution">
    <text evidence="1">The sequence shown here is derived from an EMBL/GenBank/DDBJ whole genome shotgun (WGS) entry which is preliminary data.</text>
</comment>